<name>A0A850R0Z5_PHODD</name>
<protein>
    <submittedName>
        <fullName evidence="1">Acyltransferase</fullName>
    </submittedName>
</protein>
<organism evidence="1 2">
    <name type="scientific">Photobacterium damselae subsp. damselae</name>
    <name type="common">Listonella damsela</name>
    <dbReference type="NCBI Taxonomy" id="85581"/>
    <lineage>
        <taxon>Bacteria</taxon>
        <taxon>Pseudomonadati</taxon>
        <taxon>Pseudomonadota</taxon>
        <taxon>Gammaproteobacteria</taxon>
        <taxon>Vibrionales</taxon>
        <taxon>Vibrionaceae</taxon>
        <taxon>Photobacterium</taxon>
    </lineage>
</organism>
<dbReference type="Pfam" id="PF00132">
    <property type="entry name" value="Hexapep"/>
    <property type="match status" value="1"/>
</dbReference>
<sequence length="168" mass="18884">MLIKRFFLIVKSIFVKNPVDIAIKNGAKIGDDCRLINVTFGTEPYLVKIGNHVSATDTHIETHDGGVWVFRDKHPLWDIIKPVIIGNNVYIGKGCLILPGTIIEDNVVIGAGSIVTGVLFKNTIYAGVPAKKIKTLDEYYEKCEQFKFDTKGLSFQLKKKLVMKRYKN</sequence>
<evidence type="ECO:0000313" key="2">
    <source>
        <dbReference type="Proteomes" id="UP000533429"/>
    </source>
</evidence>
<dbReference type="EMBL" id="JABXOR010001125">
    <property type="protein sequence ID" value="NVP02085.1"/>
    <property type="molecule type" value="Genomic_DNA"/>
</dbReference>
<proteinExistence type="predicted"/>
<dbReference type="CDD" id="cd04647">
    <property type="entry name" value="LbH_MAT_like"/>
    <property type="match status" value="1"/>
</dbReference>
<accession>A0A850R0Z5</accession>
<reference evidence="1 2" key="1">
    <citation type="submission" date="2020-06" db="EMBL/GenBank/DDBJ databases">
        <title>Photobacterium damselae subsp. damselae comparative genomics.</title>
        <authorList>
            <person name="Osorio C.R."/>
        </authorList>
    </citation>
    <scope>NUCLEOTIDE SEQUENCE [LARGE SCALE GENOMIC DNA]</scope>
    <source>
        <strain evidence="1 2">TW250/03</strain>
    </source>
</reference>
<dbReference type="Proteomes" id="UP000533429">
    <property type="component" value="Unassembled WGS sequence"/>
</dbReference>
<keyword evidence="1" id="KW-0808">Transferase</keyword>
<dbReference type="GO" id="GO:0016746">
    <property type="term" value="F:acyltransferase activity"/>
    <property type="evidence" value="ECO:0007669"/>
    <property type="project" value="UniProtKB-KW"/>
</dbReference>
<dbReference type="InterPro" id="IPR001451">
    <property type="entry name" value="Hexapep"/>
</dbReference>
<dbReference type="SUPFAM" id="SSF51161">
    <property type="entry name" value="Trimeric LpxA-like enzymes"/>
    <property type="match status" value="1"/>
</dbReference>
<dbReference type="InterPro" id="IPR051159">
    <property type="entry name" value="Hexapeptide_acetyltransf"/>
</dbReference>
<keyword evidence="1" id="KW-0012">Acyltransferase</keyword>
<dbReference type="Gene3D" id="2.160.10.10">
    <property type="entry name" value="Hexapeptide repeat proteins"/>
    <property type="match status" value="1"/>
</dbReference>
<evidence type="ECO:0000313" key="1">
    <source>
        <dbReference type="EMBL" id="NVP02085.1"/>
    </source>
</evidence>
<comment type="caution">
    <text evidence="1">The sequence shown here is derived from an EMBL/GenBank/DDBJ whole genome shotgun (WGS) entry which is preliminary data.</text>
</comment>
<dbReference type="AlphaFoldDB" id="A0A850R0Z5"/>
<gene>
    <name evidence="1" type="ORF">HWA77_17875</name>
</gene>
<dbReference type="InterPro" id="IPR011004">
    <property type="entry name" value="Trimer_LpxA-like_sf"/>
</dbReference>
<dbReference type="PANTHER" id="PTHR23416">
    <property type="entry name" value="SIALIC ACID SYNTHASE-RELATED"/>
    <property type="match status" value="1"/>
</dbReference>